<proteinExistence type="predicted"/>
<sequence length="299" mass="32523">MVINSLLAMTRLSTSAAGGDTSLEIRPADMMGLCLTARPGHDAGSLSSFKEFLRNETNFFGTEDGPATYTHLLEALVVLSTKWLVPLWFRLEVIKGIVVIHPEPLVLLWRRLHAGLNETYPAYVDRFIEVVYDGGRDSSGALAGYLKFLRQNSGSVQASVFEILSMAQGTVTPMPVAGKLDDLGAFTPKFTGDAWAAAVSKAYGSGLEGINETFPVNVSSRELLHSINRLVNSMSALELVYHTIWWLVQQIGSLTSNALFAATGAAFGERGNISQALLCSIQVRRSGKQRRTLLQLISC</sequence>
<accession>A0AAQ4E3T1</accession>
<dbReference type="EMBL" id="JARKHS020022708">
    <property type="protein sequence ID" value="KAK8769353.1"/>
    <property type="molecule type" value="Genomic_DNA"/>
</dbReference>
<gene>
    <name evidence="1" type="ORF">V5799_014182</name>
</gene>
<name>A0AAQ4E3T1_AMBAM</name>
<comment type="caution">
    <text evidence="1">The sequence shown here is derived from an EMBL/GenBank/DDBJ whole genome shotgun (WGS) entry which is preliminary data.</text>
</comment>
<evidence type="ECO:0000313" key="2">
    <source>
        <dbReference type="Proteomes" id="UP001321473"/>
    </source>
</evidence>
<dbReference type="AlphaFoldDB" id="A0AAQ4E3T1"/>
<keyword evidence="2" id="KW-1185">Reference proteome</keyword>
<evidence type="ECO:0000313" key="1">
    <source>
        <dbReference type="EMBL" id="KAK8769353.1"/>
    </source>
</evidence>
<organism evidence="1 2">
    <name type="scientific">Amblyomma americanum</name>
    <name type="common">Lone star tick</name>
    <dbReference type="NCBI Taxonomy" id="6943"/>
    <lineage>
        <taxon>Eukaryota</taxon>
        <taxon>Metazoa</taxon>
        <taxon>Ecdysozoa</taxon>
        <taxon>Arthropoda</taxon>
        <taxon>Chelicerata</taxon>
        <taxon>Arachnida</taxon>
        <taxon>Acari</taxon>
        <taxon>Parasitiformes</taxon>
        <taxon>Ixodida</taxon>
        <taxon>Ixodoidea</taxon>
        <taxon>Ixodidae</taxon>
        <taxon>Amblyomminae</taxon>
        <taxon>Amblyomma</taxon>
    </lineage>
</organism>
<reference evidence="1 2" key="1">
    <citation type="journal article" date="2023" name="Arcadia Sci">
        <title>De novo assembly of a long-read Amblyomma americanum tick genome.</title>
        <authorList>
            <person name="Chou S."/>
            <person name="Poskanzer K.E."/>
            <person name="Rollins M."/>
            <person name="Thuy-Boun P.S."/>
        </authorList>
    </citation>
    <scope>NUCLEOTIDE SEQUENCE [LARGE SCALE GENOMIC DNA]</scope>
    <source>
        <strain evidence="1">F_SG_1</strain>
        <tissue evidence="1">Salivary glands</tissue>
    </source>
</reference>
<protein>
    <submittedName>
        <fullName evidence="1">Uncharacterized protein</fullName>
    </submittedName>
</protein>
<dbReference type="Proteomes" id="UP001321473">
    <property type="component" value="Unassembled WGS sequence"/>
</dbReference>